<evidence type="ECO:0000256" key="5">
    <source>
        <dbReference type="ARBA" id="ARBA00022989"/>
    </source>
</evidence>
<feature type="domain" description="ABC transmembrane type-1" evidence="8">
    <location>
        <begin position="57"/>
        <end position="275"/>
    </location>
</feature>
<keyword evidence="4 7" id="KW-0812">Transmembrane</keyword>
<evidence type="ECO:0000256" key="4">
    <source>
        <dbReference type="ARBA" id="ARBA00022692"/>
    </source>
</evidence>
<evidence type="ECO:0000256" key="1">
    <source>
        <dbReference type="ARBA" id="ARBA00004651"/>
    </source>
</evidence>
<feature type="transmembrane region" description="Helical" evidence="7">
    <location>
        <begin position="93"/>
        <end position="117"/>
    </location>
</feature>
<feature type="transmembrane region" description="Helical" evidence="7">
    <location>
        <begin position="145"/>
        <end position="173"/>
    </location>
</feature>
<dbReference type="AlphaFoldDB" id="A0A3E3IV62"/>
<evidence type="ECO:0000313" key="10">
    <source>
        <dbReference type="Proteomes" id="UP000261166"/>
    </source>
</evidence>
<comment type="caution">
    <text evidence="9">The sequence shown here is derived from an EMBL/GenBank/DDBJ whole genome shotgun (WGS) entry which is preliminary data.</text>
</comment>
<proteinExistence type="inferred from homology"/>
<dbReference type="Gene3D" id="1.10.3720.10">
    <property type="entry name" value="MetI-like"/>
    <property type="match status" value="1"/>
</dbReference>
<feature type="transmembrane region" description="Helical" evidence="7">
    <location>
        <begin position="194"/>
        <end position="216"/>
    </location>
</feature>
<dbReference type="Proteomes" id="UP000261166">
    <property type="component" value="Unassembled WGS sequence"/>
</dbReference>
<evidence type="ECO:0000256" key="6">
    <source>
        <dbReference type="ARBA" id="ARBA00023136"/>
    </source>
</evidence>
<sequence length="289" mass="32504">MAVPGVIYMICNNYMPMFGILLAFKKLDVTKGILGSPWHGFKNFEFLFKTKSTFQIIRNTVAYNVLFIILGTVIAVALAIFLNEIRSRIASRLYQTIILLPYIISWVIASYLVYAFLANDTGLVNNSIFSALGAKPVNWYMKPKYWPFILTFCFIWKSVGYTMIIYYSTIVGISKDYYEAASIDGATKWQQIKAITLPLIKPTVITMFLLAIGRIVSSDFGLFYQIPRNSGALYSVTQTLDVYVYNALMKNSDFAMSSAASVFQSIVGFVFVMAANALVRKNNAESALF</sequence>
<keyword evidence="2 7" id="KW-0813">Transport</keyword>
<dbReference type="SUPFAM" id="SSF161098">
    <property type="entry name" value="MetI-like"/>
    <property type="match status" value="1"/>
</dbReference>
<comment type="similarity">
    <text evidence="7">Belongs to the binding-protein-dependent transport system permease family.</text>
</comment>
<evidence type="ECO:0000256" key="7">
    <source>
        <dbReference type="RuleBase" id="RU363032"/>
    </source>
</evidence>
<dbReference type="PANTHER" id="PTHR43227">
    <property type="entry name" value="BLL4140 PROTEIN"/>
    <property type="match status" value="1"/>
</dbReference>
<dbReference type="OrthoDB" id="9785836at2"/>
<evidence type="ECO:0000313" key="9">
    <source>
        <dbReference type="EMBL" id="RGE70947.1"/>
    </source>
</evidence>
<feature type="transmembrane region" description="Helical" evidence="7">
    <location>
        <begin position="61"/>
        <end position="81"/>
    </location>
</feature>
<evidence type="ECO:0000256" key="3">
    <source>
        <dbReference type="ARBA" id="ARBA00022475"/>
    </source>
</evidence>
<dbReference type="Pfam" id="PF00528">
    <property type="entry name" value="BPD_transp_1"/>
    <property type="match status" value="1"/>
</dbReference>
<dbReference type="CDD" id="cd06261">
    <property type="entry name" value="TM_PBP2"/>
    <property type="match status" value="1"/>
</dbReference>
<comment type="subcellular location">
    <subcellularLocation>
        <location evidence="1 7">Cell membrane</location>
        <topology evidence="1 7">Multi-pass membrane protein</topology>
    </subcellularLocation>
</comment>
<gene>
    <name evidence="9" type="ORF">DWY69_15015</name>
</gene>
<dbReference type="PANTHER" id="PTHR43227:SF11">
    <property type="entry name" value="BLL4140 PROTEIN"/>
    <property type="match status" value="1"/>
</dbReference>
<evidence type="ECO:0000259" key="8">
    <source>
        <dbReference type="PROSITE" id="PS50928"/>
    </source>
</evidence>
<keyword evidence="5 7" id="KW-1133">Transmembrane helix</keyword>
<dbReference type="EMBL" id="QVLU01000013">
    <property type="protein sequence ID" value="RGE70947.1"/>
    <property type="molecule type" value="Genomic_DNA"/>
</dbReference>
<dbReference type="InterPro" id="IPR000515">
    <property type="entry name" value="MetI-like"/>
</dbReference>
<name>A0A3E3IV62_9FIRM</name>
<evidence type="ECO:0000256" key="2">
    <source>
        <dbReference type="ARBA" id="ARBA00022448"/>
    </source>
</evidence>
<dbReference type="InterPro" id="IPR050809">
    <property type="entry name" value="UgpAE/MalFG_permease"/>
</dbReference>
<reference evidence="9 10" key="1">
    <citation type="submission" date="2018-08" db="EMBL/GenBank/DDBJ databases">
        <title>A genome reference for cultivated species of the human gut microbiota.</title>
        <authorList>
            <person name="Zou Y."/>
            <person name="Xue W."/>
            <person name="Luo G."/>
        </authorList>
    </citation>
    <scope>NUCLEOTIDE SEQUENCE [LARGE SCALE GENOMIC DNA]</scope>
    <source>
        <strain evidence="9 10">AF26-4BH</strain>
    </source>
</reference>
<keyword evidence="6 7" id="KW-0472">Membrane</keyword>
<accession>A0A3E3IV62</accession>
<feature type="transmembrane region" description="Helical" evidence="7">
    <location>
        <begin position="254"/>
        <end position="279"/>
    </location>
</feature>
<dbReference type="PROSITE" id="PS50928">
    <property type="entry name" value="ABC_TM1"/>
    <property type="match status" value="1"/>
</dbReference>
<protein>
    <submittedName>
        <fullName evidence="9">Sugar ABC transporter permease</fullName>
    </submittedName>
</protein>
<dbReference type="GO" id="GO:0055085">
    <property type="term" value="P:transmembrane transport"/>
    <property type="evidence" value="ECO:0007669"/>
    <property type="project" value="InterPro"/>
</dbReference>
<dbReference type="InterPro" id="IPR035906">
    <property type="entry name" value="MetI-like_sf"/>
</dbReference>
<organism evidence="9 10">
    <name type="scientific">Eisenbergiella massiliensis</name>
    <dbReference type="NCBI Taxonomy" id="1720294"/>
    <lineage>
        <taxon>Bacteria</taxon>
        <taxon>Bacillati</taxon>
        <taxon>Bacillota</taxon>
        <taxon>Clostridia</taxon>
        <taxon>Lachnospirales</taxon>
        <taxon>Lachnospiraceae</taxon>
        <taxon>Eisenbergiella</taxon>
    </lineage>
</organism>
<dbReference type="GO" id="GO:0005886">
    <property type="term" value="C:plasma membrane"/>
    <property type="evidence" value="ECO:0007669"/>
    <property type="project" value="UniProtKB-SubCell"/>
</dbReference>
<keyword evidence="3" id="KW-1003">Cell membrane</keyword>